<dbReference type="EMBL" id="CP030759">
    <property type="protein sequence ID" value="AXA37126.1"/>
    <property type="molecule type" value="Genomic_DNA"/>
</dbReference>
<dbReference type="Gene3D" id="1.10.3210.30">
    <property type="match status" value="1"/>
</dbReference>
<dbReference type="SUPFAM" id="SSF52540">
    <property type="entry name" value="P-loop containing nucleoside triphosphate hydrolases"/>
    <property type="match status" value="1"/>
</dbReference>
<evidence type="ECO:0000256" key="6">
    <source>
        <dbReference type="ARBA" id="ARBA00022801"/>
    </source>
</evidence>
<dbReference type="GO" id="GO:0004518">
    <property type="term" value="F:nuclease activity"/>
    <property type="evidence" value="ECO:0007669"/>
    <property type="project" value="UniProtKB-KW"/>
</dbReference>
<evidence type="ECO:0000256" key="1">
    <source>
        <dbReference type="ARBA" id="ARBA00006847"/>
    </source>
</evidence>
<dbReference type="GO" id="GO:0016787">
    <property type="term" value="F:hydrolase activity"/>
    <property type="evidence" value="ECO:0007669"/>
    <property type="project" value="UniProtKB-KW"/>
</dbReference>
<name>A0A2Z4Y7Y6_SUMC1</name>
<dbReference type="SMART" id="SM00487">
    <property type="entry name" value="DEXDc"/>
    <property type="match status" value="1"/>
</dbReference>
<dbReference type="GO" id="GO:0004386">
    <property type="term" value="F:helicase activity"/>
    <property type="evidence" value="ECO:0007669"/>
    <property type="project" value="UniProtKB-KW"/>
</dbReference>
<dbReference type="InterPro" id="IPR006483">
    <property type="entry name" value="CRISPR-assoc_Cas3_HD"/>
</dbReference>
<evidence type="ECO:0000313" key="13">
    <source>
        <dbReference type="Proteomes" id="UP000262583"/>
    </source>
</evidence>
<dbReference type="GO" id="GO:0051607">
    <property type="term" value="P:defense response to virus"/>
    <property type="evidence" value="ECO:0007669"/>
    <property type="project" value="UniProtKB-KW"/>
</dbReference>
<dbReference type="InterPro" id="IPR014001">
    <property type="entry name" value="Helicase_ATP-bd"/>
</dbReference>
<dbReference type="GO" id="GO:0003677">
    <property type="term" value="F:DNA binding"/>
    <property type="evidence" value="ECO:0007669"/>
    <property type="project" value="InterPro"/>
</dbReference>
<organism evidence="12 13">
    <name type="scientific">Sumerlaea chitinivorans</name>
    <dbReference type="NCBI Taxonomy" id="2250252"/>
    <lineage>
        <taxon>Bacteria</taxon>
        <taxon>Candidatus Sumerlaeota</taxon>
        <taxon>Candidatus Sumerlaeia</taxon>
        <taxon>Candidatus Sumerlaeales</taxon>
        <taxon>Candidatus Sumerlaeaceae</taxon>
        <taxon>Candidatus Sumerlaea</taxon>
    </lineage>
</organism>
<dbReference type="Pfam" id="PF04851">
    <property type="entry name" value="ResIII"/>
    <property type="match status" value="1"/>
</dbReference>
<comment type="similarity">
    <text evidence="1">In the N-terminal section; belongs to the CRISPR-associated nuclease Cas3-HD family.</text>
</comment>
<dbReference type="Proteomes" id="UP000262583">
    <property type="component" value="Chromosome"/>
</dbReference>
<dbReference type="InterPro" id="IPR027417">
    <property type="entry name" value="P-loop_NTPase"/>
</dbReference>
<keyword evidence="3" id="KW-0540">Nuclease</keyword>
<dbReference type="NCBIfam" id="TIGR01587">
    <property type="entry name" value="cas3_core"/>
    <property type="match status" value="1"/>
</dbReference>
<keyword evidence="6" id="KW-0378">Hydrolase</keyword>
<dbReference type="Gene3D" id="3.40.50.300">
    <property type="entry name" value="P-loop containing nucleotide triphosphate hydrolases"/>
    <property type="match status" value="2"/>
</dbReference>
<comment type="similarity">
    <text evidence="2">In the central section; belongs to the CRISPR-associated helicase Cas3 family.</text>
</comment>
<evidence type="ECO:0000256" key="7">
    <source>
        <dbReference type="ARBA" id="ARBA00022806"/>
    </source>
</evidence>
<dbReference type="Pfam" id="PF22590">
    <property type="entry name" value="Cas3-like_C_2"/>
    <property type="match status" value="1"/>
</dbReference>
<dbReference type="CDD" id="cd17930">
    <property type="entry name" value="DEXHc_cas3"/>
    <property type="match status" value="1"/>
</dbReference>
<feature type="domain" description="Helicase ATP-binding" evidence="10">
    <location>
        <begin position="253"/>
        <end position="442"/>
    </location>
</feature>
<evidence type="ECO:0000256" key="4">
    <source>
        <dbReference type="ARBA" id="ARBA00022723"/>
    </source>
</evidence>
<reference evidence="12 13" key="1">
    <citation type="submission" date="2018-05" db="EMBL/GenBank/DDBJ databases">
        <title>A metagenomic window into the 2 km-deep terrestrial subsurface aquifer revealed taxonomically and functionally diverse microbial community comprising novel uncultured bacterial lineages.</title>
        <authorList>
            <person name="Kadnikov V.V."/>
            <person name="Mardanov A.V."/>
            <person name="Beletsky A.V."/>
            <person name="Banks D."/>
            <person name="Pimenov N.V."/>
            <person name="Frank Y.A."/>
            <person name="Karnachuk O.V."/>
            <person name="Ravin N.V."/>
        </authorList>
    </citation>
    <scope>NUCLEOTIDE SEQUENCE [LARGE SCALE GENOMIC DNA]</scope>
    <source>
        <strain evidence="12">BY</strain>
    </source>
</reference>
<evidence type="ECO:0000259" key="11">
    <source>
        <dbReference type="PROSITE" id="PS51643"/>
    </source>
</evidence>
<proteinExistence type="inferred from homology"/>
<keyword evidence="9" id="KW-0051">Antiviral defense</keyword>
<dbReference type="PROSITE" id="PS51192">
    <property type="entry name" value="HELICASE_ATP_BIND_1"/>
    <property type="match status" value="1"/>
</dbReference>
<dbReference type="AlphaFoldDB" id="A0A2Z4Y7Y6"/>
<dbReference type="PROSITE" id="PS51643">
    <property type="entry name" value="HD_CAS3"/>
    <property type="match status" value="1"/>
</dbReference>
<protein>
    <submittedName>
        <fullName evidence="12">CRISPR-associated helicase Cas3</fullName>
    </submittedName>
</protein>
<evidence type="ECO:0000256" key="5">
    <source>
        <dbReference type="ARBA" id="ARBA00022741"/>
    </source>
</evidence>
<keyword evidence="7" id="KW-0347">Helicase</keyword>
<accession>A0A2Z4Y7Y6</accession>
<dbReference type="NCBIfam" id="TIGR01596">
    <property type="entry name" value="cas3_HD"/>
    <property type="match status" value="1"/>
</dbReference>
<evidence type="ECO:0000313" key="12">
    <source>
        <dbReference type="EMBL" id="AXA37126.1"/>
    </source>
</evidence>
<dbReference type="GO" id="GO:0005524">
    <property type="term" value="F:ATP binding"/>
    <property type="evidence" value="ECO:0007669"/>
    <property type="project" value="UniProtKB-KW"/>
</dbReference>
<keyword evidence="5" id="KW-0547">Nucleotide-binding</keyword>
<evidence type="ECO:0000256" key="3">
    <source>
        <dbReference type="ARBA" id="ARBA00022722"/>
    </source>
</evidence>
<evidence type="ECO:0000256" key="8">
    <source>
        <dbReference type="ARBA" id="ARBA00022840"/>
    </source>
</evidence>
<dbReference type="InterPro" id="IPR038257">
    <property type="entry name" value="CRISPR-assoc_Cas3_HD_sf"/>
</dbReference>
<evidence type="ECO:0000256" key="2">
    <source>
        <dbReference type="ARBA" id="ARBA00009046"/>
    </source>
</evidence>
<evidence type="ECO:0000259" key="10">
    <source>
        <dbReference type="PROSITE" id="PS51192"/>
    </source>
</evidence>
<dbReference type="CDD" id="cd09641">
    <property type="entry name" value="Cas3''_I"/>
    <property type="match status" value="1"/>
</dbReference>
<dbReference type="InterPro" id="IPR006474">
    <property type="entry name" value="Helicase_Cas3_CRISPR-ass_core"/>
</dbReference>
<sequence length="769" mass="86907">MDYYARKTQTPEGERYQLLQEHLANVAALCKQLAEKVGCGSLGHLLGWTHDLGKYQEKFQQRLRGKTHHAPHAWVGSAWLLTRASNANDNVSAQLLQLLALIVASHHTGLPDLETFREKWREYLNLWPTVAKELPSDQRDCSVGEHVAKLPDWLRSLLDAPPRTGCQKEVQCWFRVALFLRFLLSALVDADRLDSAYFEYGIPAQLQGRGKPNFRAFQTRLISYVASKQRGETPSVSDSLMRLRNVAFEQCREAADKPQGTYSLTLPTGLGKTLSSMVFALGHAAHHDLDRVIVVIPYTSIIEQNAAEYANALGRENVLEHHSNFDFRRIPDTCDQPEDYASRYELAIENWDAPVIVTTTVQFFETLFSNHPTPLRKLHNIARSVIILDEVQTLPVALLDPCLYVLNALVTDFGCTVVLSTATPPAFETRNILGNIVPLISTPPETYRTVQKVKVEWRVTRENSEAYYSTWEELAQEIALLDRVLVVVSKREDAKALAKALLTFIDDKERDSVFHLSALMCPAHRFDVLQRIRERLSTTSLPCRVVSTQLVEAGVDLDFPVVYRALAGLDSVVQAAGRCNRERLLETGRVIIFQPPSQPPPGVLRKATEVTMNLIRSTGEQSLDPFDCNSVERFFASLYYLSDNDSKSIATLTSQLKFDTIAKEFRLIEDDYLYAVVVPYGESLSLIDQAKTSVGTPTFKQIMRQLQRYVVQIYSKTFQEMWRVGAVRGIFEDIRGPWYVVPLYAACYSDFLGLNWTEGGEISPEKLVL</sequence>
<dbReference type="GO" id="GO:0046872">
    <property type="term" value="F:metal ion binding"/>
    <property type="evidence" value="ECO:0007669"/>
    <property type="project" value="UniProtKB-KW"/>
</dbReference>
<dbReference type="SUPFAM" id="SSF109604">
    <property type="entry name" value="HD-domain/PDEase-like"/>
    <property type="match status" value="1"/>
</dbReference>
<keyword evidence="4" id="KW-0479">Metal-binding</keyword>
<feature type="domain" description="HD Cas3-type" evidence="11">
    <location>
        <begin position="12"/>
        <end position="193"/>
    </location>
</feature>
<dbReference type="InterPro" id="IPR006935">
    <property type="entry name" value="Helicase/UvrB_N"/>
</dbReference>
<dbReference type="InterPro" id="IPR054712">
    <property type="entry name" value="Cas3-like_dom"/>
</dbReference>
<gene>
    <name evidence="12" type="ORF">BRCON_2350</name>
</gene>
<keyword evidence="8" id="KW-0067">ATP-binding</keyword>
<dbReference type="KEGG" id="schv:BRCON_2350"/>
<evidence type="ECO:0000256" key="9">
    <source>
        <dbReference type="ARBA" id="ARBA00023118"/>
    </source>
</evidence>